<dbReference type="GO" id="GO:0008483">
    <property type="term" value="F:transaminase activity"/>
    <property type="evidence" value="ECO:0007669"/>
    <property type="project" value="UniProtKB-KW"/>
</dbReference>
<dbReference type="SUPFAM" id="SSF53383">
    <property type="entry name" value="PLP-dependent transferases"/>
    <property type="match status" value="1"/>
</dbReference>
<keyword evidence="2 6" id="KW-0032">Aminotransferase</keyword>
<evidence type="ECO:0000313" key="7">
    <source>
        <dbReference type="Proteomes" id="UP001178662"/>
    </source>
</evidence>
<dbReference type="InterPro" id="IPR050859">
    <property type="entry name" value="Class-I_PLP-dep_aminotransf"/>
</dbReference>
<dbReference type="PANTHER" id="PTHR42790">
    <property type="entry name" value="AMINOTRANSFERASE"/>
    <property type="match status" value="1"/>
</dbReference>
<dbReference type="EMBL" id="CP119317">
    <property type="protein sequence ID" value="WEK56282.1"/>
    <property type="molecule type" value="Genomic_DNA"/>
</dbReference>
<name>A0AA95F113_9BACL</name>
<protein>
    <submittedName>
        <fullName evidence="6">PLP-dependent aminotransferase family protein</fullName>
    </submittedName>
</protein>
<keyword evidence="3" id="KW-0808">Transferase</keyword>
<evidence type="ECO:0000256" key="1">
    <source>
        <dbReference type="ARBA" id="ARBA00001933"/>
    </source>
</evidence>
<dbReference type="PANTHER" id="PTHR42790:SF19">
    <property type="entry name" value="KYNURENINE_ALPHA-AMINOADIPATE AMINOTRANSFERASE, MITOCHONDRIAL"/>
    <property type="match status" value="1"/>
</dbReference>
<reference evidence="6" key="1">
    <citation type="submission" date="2023-03" db="EMBL/GenBank/DDBJ databases">
        <title>Andean soil-derived lignocellulolytic bacterial consortium as a source of novel taxa and putative plastic-active enzymes.</title>
        <authorList>
            <person name="Diaz-Garcia L."/>
            <person name="Chuvochina M."/>
            <person name="Feuerriegel G."/>
            <person name="Bunk B."/>
            <person name="Sproer C."/>
            <person name="Streit W.R."/>
            <person name="Rodriguez L.M."/>
            <person name="Overmann J."/>
            <person name="Jimenez D.J."/>
        </authorList>
    </citation>
    <scope>NUCLEOTIDE SEQUENCE</scope>
    <source>
        <strain evidence="6">MAG 2441</strain>
    </source>
</reference>
<evidence type="ECO:0000259" key="5">
    <source>
        <dbReference type="Pfam" id="PF00155"/>
    </source>
</evidence>
<dbReference type="CDD" id="cd00609">
    <property type="entry name" value="AAT_like"/>
    <property type="match status" value="1"/>
</dbReference>
<dbReference type="InterPro" id="IPR004839">
    <property type="entry name" value="Aminotransferase_I/II_large"/>
</dbReference>
<evidence type="ECO:0000313" key="6">
    <source>
        <dbReference type="EMBL" id="WEK56282.1"/>
    </source>
</evidence>
<feature type="domain" description="Aminotransferase class I/classII large" evidence="5">
    <location>
        <begin position="10"/>
        <end position="326"/>
    </location>
</feature>
<sequence>MLSSSSQVRDQEVTQKMREQLAQGLLKGKTGGNVRSLEITAGAEGALLTLIDKMTMRGDVVIVERLTSRAALQAFRREGLQIVVVASDRHGMDAEALTTALYRYRPKFVYVNWSCSDPEGVAWSTERKHVIRHRCHEAGIALVTDDRQEMLLYDSAPYSEQKRVEPGVISIGQLPPGIISGTRVGWLVSATDGYKQDPVIPSNPLIPSLSEIEQQALSHLLTEQPLEPLVELFRIQCKERMRKITELLKQKCMPDFVWTTPRGGLNLWVVLPSGLDGEALLRGAWLKGLLFQPGGPFYASDPLRNTVRLTYAFADERQMKLGVSRLMDSIEEFTGRWSIS</sequence>
<gene>
    <name evidence="6" type="ORF">P0Y55_04025</name>
</gene>
<comment type="cofactor">
    <cofactor evidence="1">
        <name>pyridoxal 5'-phosphate</name>
        <dbReference type="ChEBI" id="CHEBI:597326"/>
    </cofactor>
</comment>
<dbReference type="AlphaFoldDB" id="A0AA95F113"/>
<proteinExistence type="predicted"/>
<organism evidence="6 7">
    <name type="scientific">Candidatus Cohnella colombiensis</name>
    <dbReference type="NCBI Taxonomy" id="3121368"/>
    <lineage>
        <taxon>Bacteria</taxon>
        <taxon>Bacillati</taxon>
        <taxon>Bacillota</taxon>
        <taxon>Bacilli</taxon>
        <taxon>Bacillales</taxon>
        <taxon>Paenibacillaceae</taxon>
        <taxon>Cohnella</taxon>
    </lineage>
</organism>
<dbReference type="InterPro" id="IPR015424">
    <property type="entry name" value="PyrdxlP-dep_Trfase"/>
</dbReference>
<dbReference type="Pfam" id="PF00155">
    <property type="entry name" value="Aminotran_1_2"/>
    <property type="match status" value="1"/>
</dbReference>
<evidence type="ECO:0000256" key="4">
    <source>
        <dbReference type="ARBA" id="ARBA00022898"/>
    </source>
</evidence>
<dbReference type="InterPro" id="IPR015422">
    <property type="entry name" value="PyrdxlP-dep_Trfase_small"/>
</dbReference>
<accession>A0AA95F113</accession>
<evidence type="ECO:0000256" key="3">
    <source>
        <dbReference type="ARBA" id="ARBA00022679"/>
    </source>
</evidence>
<keyword evidence="7" id="KW-1185">Reference proteome</keyword>
<dbReference type="Gene3D" id="3.90.1150.10">
    <property type="entry name" value="Aspartate Aminotransferase, domain 1"/>
    <property type="match status" value="1"/>
</dbReference>
<evidence type="ECO:0000256" key="2">
    <source>
        <dbReference type="ARBA" id="ARBA00022576"/>
    </source>
</evidence>
<dbReference type="GO" id="GO:1901605">
    <property type="term" value="P:alpha-amino acid metabolic process"/>
    <property type="evidence" value="ECO:0007669"/>
    <property type="project" value="TreeGrafter"/>
</dbReference>
<dbReference type="Gene3D" id="3.40.640.10">
    <property type="entry name" value="Type I PLP-dependent aspartate aminotransferase-like (Major domain)"/>
    <property type="match status" value="1"/>
</dbReference>
<dbReference type="GO" id="GO:0030170">
    <property type="term" value="F:pyridoxal phosphate binding"/>
    <property type="evidence" value="ECO:0007669"/>
    <property type="project" value="InterPro"/>
</dbReference>
<dbReference type="Proteomes" id="UP001178662">
    <property type="component" value="Chromosome"/>
</dbReference>
<keyword evidence="4" id="KW-0663">Pyridoxal phosphate</keyword>
<dbReference type="InterPro" id="IPR015421">
    <property type="entry name" value="PyrdxlP-dep_Trfase_major"/>
</dbReference>